<feature type="transmembrane region" description="Helical" evidence="7">
    <location>
        <begin position="534"/>
        <end position="554"/>
    </location>
</feature>
<evidence type="ECO:0000256" key="6">
    <source>
        <dbReference type="SAM" id="MobiDB-lite"/>
    </source>
</evidence>
<comment type="caution">
    <text evidence="9">The sequence shown here is derived from an EMBL/GenBank/DDBJ whole genome shotgun (WGS) entry which is preliminary data.</text>
</comment>
<dbReference type="InterPro" id="IPR020846">
    <property type="entry name" value="MFS_dom"/>
</dbReference>
<keyword evidence="4 7" id="KW-1133">Transmembrane helix</keyword>
<feature type="transmembrane region" description="Helical" evidence="7">
    <location>
        <begin position="133"/>
        <end position="152"/>
    </location>
</feature>
<dbReference type="Gene3D" id="1.20.1250.20">
    <property type="entry name" value="MFS general substrate transporter like domains"/>
    <property type="match status" value="1"/>
</dbReference>
<feature type="transmembrane region" description="Helical" evidence="7">
    <location>
        <begin position="158"/>
        <end position="179"/>
    </location>
</feature>
<dbReference type="GO" id="GO:0005886">
    <property type="term" value="C:plasma membrane"/>
    <property type="evidence" value="ECO:0007669"/>
    <property type="project" value="TreeGrafter"/>
</dbReference>
<keyword evidence="3 7" id="KW-0812">Transmembrane</keyword>
<dbReference type="OrthoDB" id="10021397at2759"/>
<dbReference type="AlphaFoldDB" id="A0A8H7W9Y7"/>
<feature type="domain" description="Major facilitator superfamily (MFS) profile" evidence="8">
    <location>
        <begin position="68"/>
        <end position="557"/>
    </location>
</feature>
<feature type="transmembrane region" description="Helical" evidence="7">
    <location>
        <begin position="287"/>
        <end position="312"/>
    </location>
</feature>
<protein>
    <recommendedName>
        <fullName evidence="8">Major facilitator superfamily (MFS) profile domain-containing protein</fullName>
    </recommendedName>
</protein>
<dbReference type="GO" id="GO:0022857">
    <property type="term" value="F:transmembrane transporter activity"/>
    <property type="evidence" value="ECO:0007669"/>
    <property type="project" value="InterPro"/>
</dbReference>
<dbReference type="PANTHER" id="PTHR23501:SF193">
    <property type="entry name" value="MULTIDRUG TRANSPORTER, PUTATIVE (AFU_ORTHOLOGUE AFUA_8G00940)-RELATED"/>
    <property type="match status" value="1"/>
</dbReference>
<feature type="transmembrane region" description="Helical" evidence="7">
    <location>
        <begin position="332"/>
        <end position="357"/>
    </location>
</feature>
<gene>
    <name evidence="9" type="ORF">IFR04_008438</name>
</gene>
<comment type="similarity">
    <text evidence="2">Belongs to the major facilitator superfamily. TCR/Tet family.</text>
</comment>
<dbReference type="PROSITE" id="PS50850">
    <property type="entry name" value="MFS"/>
    <property type="match status" value="1"/>
</dbReference>
<reference evidence="9" key="1">
    <citation type="submission" date="2021-02" db="EMBL/GenBank/DDBJ databases">
        <title>Genome sequence Cadophora malorum strain M34.</title>
        <authorList>
            <person name="Stefanovic E."/>
            <person name="Vu D."/>
            <person name="Scully C."/>
            <person name="Dijksterhuis J."/>
            <person name="Roader J."/>
            <person name="Houbraken J."/>
        </authorList>
    </citation>
    <scope>NUCLEOTIDE SEQUENCE</scope>
    <source>
        <strain evidence="9">M34</strain>
    </source>
</reference>
<accession>A0A8H7W9Y7</accession>
<feature type="transmembrane region" description="Helical" evidence="7">
    <location>
        <begin position="218"/>
        <end position="242"/>
    </location>
</feature>
<evidence type="ECO:0000256" key="2">
    <source>
        <dbReference type="ARBA" id="ARBA00007520"/>
    </source>
</evidence>
<keyword evidence="5 7" id="KW-0472">Membrane</keyword>
<feature type="region of interest" description="Disordered" evidence="6">
    <location>
        <begin position="572"/>
        <end position="592"/>
    </location>
</feature>
<sequence length="592" mass="63081">MATTSGNTSSVTLEKEVIHSDDATVRGDTAGGQSTSPLFNAKPEVPVLPVNPDNKVPEYITGIRLHLVLFGVTAVMFLVMLDMTIVVTAIPSISNDFDSIKDIGWYGTAYLLCSAALQPLSGKLYQYYTSKKLFLGGVFIFEVGSLICALAKDSNTFIVGRAISGIGSSGLTVGMLTILASSAPLAKRPLYLGFMMGMGSIGLVLGPVIGGILSQHASWRWCFWINLPIGGITATLLTFIHVPNAKLVIADKPTPLQTFDRLDLPGFALFAPGCVMLLLAVEWGGVTYAWSSANVIGLLCGAVVIIIIFFVWEGRRGDTAMIPFFLLKNRVVICACLTMTLSQGSLMVVTYYIPLWFQVVKDASPTMGGVYYLPSVGSQVIGSIMTGALTSRLGYYTPFAIAGTALTSISCGLFSTLTPTSNAGMWVGYQIISGFSRGLTMQQPLTAIQAVIPKSRLAVGNSFLMFCQILGGALFVSFGQTIFSNALKPALRKYAPEVDPETVYAVGASAFRTVIAKEQVTGVVLAYNDALNKVFYLGAGATVVAFASSFGLGWTNLKTKKAQEDVENVKLEDVKPKSDAEEPKAGSLHVGK</sequence>
<dbReference type="SUPFAM" id="SSF103473">
    <property type="entry name" value="MFS general substrate transporter"/>
    <property type="match status" value="2"/>
</dbReference>
<dbReference type="InterPro" id="IPR011701">
    <property type="entry name" value="MFS"/>
</dbReference>
<dbReference type="InterPro" id="IPR036259">
    <property type="entry name" value="MFS_trans_sf"/>
</dbReference>
<feature type="transmembrane region" description="Helical" evidence="7">
    <location>
        <begin position="67"/>
        <end position="91"/>
    </location>
</feature>
<dbReference type="FunFam" id="1.20.1250.20:FF:000196">
    <property type="entry name" value="MFS toxin efflux pump (AflT)"/>
    <property type="match status" value="1"/>
</dbReference>
<comment type="subcellular location">
    <subcellularLocation>
        <location evidence="1">Membrane</location>
        <topology evidence="1">Multi-pass membrane protein</topology>
    </subcellularLocation>
</comment>
<evidence type="ECO:0000313" key="9">
    <source>
        <dbReference type="EMBL" id="KAG4418453.1"/>
    </source>
</evidence>
<dbReference type="PANTHER" id="PTHR23501">
    <property type="entry name" value="MAJOR FACILITATOR SUPERFAMILY"/>
    <property type="match status" value="1"/>
</dbReference>
<dbReference type="CDD" id="cd17502">
    <property type="entry name" value="MFS_Azr1_MDR_like"/>
    <property type="match status" value="1"/>
</dbReference>
<keyword evidence="10" id="KW-1185">Reference proteome</keyword>
<organism evidence="9 10">
    <name type="scientific">Cadophora malorum</name>
    <dbReference type="NCBI Taxonomy" id="108018"/>
    <lineage>
        <taxon>Eukaryota</taxon>
        <taxon>Fungi</taxon>
        <taxon>Dikarya</taxon>
        <taxon>Ascomycota</taxon>
        <taxon>Pezizomycotina</taxon>
        <taxon>Leotiomycetes</taxon>
        <taxon>Helotiales</taxon>
        <taxon>Ploettnerulaceae</taxon>
        <taxon>Cadophora</taxon>
    </lineage>
</organism>
<dbReference type="Proteomes" id="UP000664132">
    <property type="component" value="Unassembled WGS sequence"/>
</dbReference>
<evidence type="ECO:0000256" key="4">
    <source>
        <dbReference type="ARBA" id="ARBA00022989"/>
    </source>
</evidence>
<evidence type="ECO:0000256" key="5">
    <source>
        <dbReference type="ARBA" id="ARBA00023136"/>
    </source>
</evidence>
<dbReference type="EMBL" id="JAFJYH010000128">
    <property type="protein sequence ID" value="KAG4418453.1"/>
    <property type="molecule type" value="Genomic_DNA"/>
</dbReference>
<dbReference type="Gene3D" id="1.20.1720.10">
    <property type="entry name" value="Multidrug resistance protein D"/>
    <property type="match status" value="1"/>
</dbReference>
<dbReference type="Pfam" id="PF07690">
    <property type="entry name" value="MFS_1"/>
    <property type="match status" value="1"/>
</dbReference>
<feature type="compositionally biased region" description="Basic and acidic residues" evidence="6">
    <location>
        <begin position="572"/>
        <end position="584"/>
    </location>
</feature>
<evidence type="ECO:0000256" key="3">
    <source>
        <dbReference type="ARBA" id="ARBA00022692"/>
    </source>
</evidence>
<evidence type="ECO:0000259" key="8">
    <source>
        <dbReference type="PROSITE" id="PS50850"/>
    </source>
</evidence>
<name>A0A8H7W9Y7_9HELO</name>
<evidence type="ECO:0000313" key="10">
    <source>
        <dbReference type="Proteomes" id="UP000664132"/>
    </source>
</evidence>
<proteinExistence type="inferred from homology"/>
<evidence type="ECO:0000256" key="7">
    <source>
        <dbReference type="SAM" id="Phobius"/>
    </source>
</evidence>
<feature type="transmembrane region" description="Helical" evidence="7">
    <location>
        <begin position="396"/>
        <end position="417"/>
    </location>
</feature>
<evidence type="ECO:0000256" key="1">
    <source>
        <dbReference type="ARBA" id="ARBA00004141"/>
    </source>
</evidence>
<feature type="transmembrane region" description="Helical" evidence="7">
    <location>
        <begin position="191"/>
        <end position="212"/>
    </location>
</feature>
<feature type="transmembrane region" description="Helical" evidence="7">
    <location>
        <begin position="461"/>
        <end position="483"/>
    </location>
</feature>